<proteinExistence type="predicted"/>
<evidence type="ECO:0000313" key="2">
    <source>
        <dbReference type="Proteomes" id="UP000825051"/>
    </source>
</evidence>
<dbReference type="KEGG" id="ole:K0B96_13605"/>
<keyword evidence="2" id="KW-1185">Reference proteome</keyword>
<gene>
    <name evidence="1" type="ORF">K0B96_13605</name>
</gene>
<evidence type="ECO:0008006" key="3">
    <source>
        <dbReference type="Google" id="ProtNLM"/>
    </source>
</evidence>
<name>A0A8F9TUH8_9BACT</name>
<reference evidence="1" key="1">
    <citation type="submission" date="2021-08" db="EMBL/GenBank/DDBJ databases">
        <title>Genome of a novel bacterium of the phylum Verrucomicrobia, Oleiharenicola sp. KSB-15.</title>
        <authorList>
            <person name="Chung J.-H."/>
            <person name="Ahn J.-H."/>
            <person name="Yoon Y."/>
            <person name="Kim D.-Y."/>
            <person name="An S.-H."/>
            <person name="Park I."/>
            <person name="Yeon J."/>
        </authorList>
    </citation>
    <scope>NUCLEOTIDE SEQUENCE</scope>
    <source>
        <strain evidence="1">KSB-15</strain>
    </source>
</reference>
<protein>
    <recommendedName>
        <fullName evidence="3">CobW/HypB/UreG nucleotide-binding domain-containing protein</fullName>
    </recommendedName>
</protein>
<dbReference type="AlphaFoldDB" id="A0A8F9TUH8"/>
<evidence type="ECO:0000313" key="1">
    <source>
        <dbReference type="EMBL" id="QYM78327.1"/>
    </source>
</evidence>
<organism evidence="1 2">
    <name type="scientific">Horticoccus luteus</name>
    <dbReference type="NCBI Taxonomy" id="2862869"/>
    <lineage>
        <taxon>Bacteria</taxon>
        <taxon>Pseudomonadati</taxon>
        <taxon>Verrucomicrobiota</taxon>
        <taxon>Opitutia</taxon>
        <taxon>Opitutales</taxon>
        <taxon>Opitutaceae</taxon>
        <taxon>Horticoccus</taxon>
    </lineage>
</organism>
<accession>A0A8F9TUH8</accession>
<dbReference type="Proteomes" id="UP000825051">
    <property type="component" value="Chromosome"/>
</dbReference>
<sequence>MAMASGEKPLVYLVLGASGSGRREVLHDLIVNGLDATARPVVLLAARETEIADEAARTPEVVRWSAEHGSVSAAVPAEATHLFFVADGYGNPADQVEAFQSWLATSGGELARVICVVNCQLAEKNPPLLAWYDACVHFADVIFLNRREDVANKWLSAFQARYRDQFYPALFEMLKGGHVKNPALILAPEARRMTHAFDDEQEWIATGDDGETIEDWEEGGGEEDEVTVEQEQDPYLERLQGGRRVRELPDIAAFLPARK</sequence>
<dbReference type="RefSeq" id="WP_220161431.1">
    <property type="nucleotide sequence ID" value="NZ_CP080507.1"/>
</dbReference>
<dbReference type="EMBL" id="CP080507">
    <property type="protein sequence ID" value="QYM78327.1"/>
    <property type="molecule type" value="Genomic_DNA"/>
</dbReference>